<dbReference type="Proteomes" id="UP001231518">
    <property type="component" value="Chromosome 27"/>
</dbReference>
<protein>
    <submittedName>
        <fullName evidence="1">Uncharacterized protein</fullName>
    </submittedName>
</protein>
<evidence type="ECO:0000313" key="1">
    <source>
        <dbReference type="EMBL" id="KAJ8705409.1"/>
    </source>
</evidence>
<dbReference type="AlphaFoldDB" id="A0AAD7Y7Y7"/>
<evidence type="ECO:0000313" key="3">
    <source>
        <dbReference type="Proteomes" id="UP001231518"/>
    </source>
</evidence>
<dbReference type="EMBL" id="JARGEI010000023">
    <property type="protein sequence ID" value="KAJ8710071.1"/>
    <property type="molecule type" value="Genomic_DNA"/>
</dbReference>
<name>A0AAD7Y7Y7_MYTSE</name>
<dbReference type="Proteomes" id="UP001231518">
    <property type="component" value="Chromosome 23"/>
</dbReference>
<keyword evidence="3" id="KW-1185">Reference proteome</keyword>
<reference evidence="1" key="1">
    <citation type="submission" date="2023-03" db="EMBL/GenBank/DDBJ databases">
        <title>Chromosome-level genomes of two armyworms, Mythimna separata and Mythimna loreyi, provide insights into the biosynthesis and reception of sex pheromones.</title>
        <authorList>
            <person name="Zhao H."/>
        </authorList>
    </citation>
    <scope>NUCLEOTIDE SEQUENCE</scope>
    <source>
        <strain evidence="1">BeijingLab</strain>
        <tissue evidence="1">Pupa</tissue>
    </source>
</reference>
<comment type="caution">
    <text evidence="1">The sequence shown here is derived from an EMBL/GenBank/DDBJ whole genome shotgun (WGS) entry which is preliminary data.</text>
</comment>
<dbReference type="EMBL" id="JARGEI010000030">
    <property type="protein sequence ID" value="KAJ8705409.1"/>
    <property type="molecule type" value="Genomic_DNA"/>
</dbReference>
<accession>A0AAD7Y7Y7</accession>
<sequence>MLRIPWTAFRTNVSILQELQISSRLSSECLRRILQYFGHIARKESDNLERLIVTGKVDGKRARERSPIRWSDQIRAALNSTIYGALHNAKDRNRWRNIVRAKVMKQ</sequence>
<organism evidence="1 3">
    <name type="scientific">Mythimna separata</name>
    <name type="common">Oriental armyworm</name>
    <name type="synonym">Pseudaletia separata</name>
    <dbReference type="NCBI Taxonomy" id="271217"/>
    <lineage>
        <taxon>Eukaryota</taxon>
        <taxon>Metazoa</taxon>
        <taxon>Ecdysozoa</taxon>
        <taxon>Arthropoda</taxon>
        <taxon>Hexapoda</taxon>
        <taxon>Insecta</taxon>
        <taxon>Pterygota</taxon>
        <taxon>Neoptera</taxon>
        <taxon>Endopterygota</taxon>
        <taxon>Lepidoptera</taxon>
        <taxon>Glossata</taxon>
        <taxon>Ditrysia</taxon>
        <taxon>Noctuoidea</taxon>
        <taxon>Noctuidae</taxon>
        <taxon>Noctuinae</taxon>
        <taxon>Hadenini</taxon>
        <taxon>Mythimna</taxon>
    </lineage>
</organism>
<proteinExistence type="predicted"/>
<gene>
    <name evidence="2" type="ORF">PYW07_009437</name>
    <name evidence="1" type="ORF">PYW07_011236</name>
</gene>
<evidence type="ECO:0000313" key="2">
    <source>
        <dbReference type="EMBL" id="KAJ8710071.1"/>
    </source>
</evidence>